<dbReference type="KEGG" id="scc:Spico_0475"/>
<reference evidence="3" key="1">
    <citation type="submission" date="2011-04" db="EMBL/GenBank/DDBJ databases">
        <title>The complete genome of Spirochaeta coccoides DSM 17374.</title>
        <authorList>
            <person name="Lucas S."/>
            <person name="Copeland A."/>
            <person name="Lapidus A."/>
            <person name="Bruce D."/>
            <person name="Goodwin L."/>
            <person name="Pitluck S."/>
            <person name="Peters L."/>
            <person name="Kyrpides N."/>
            <person name="Mavromatis K."/>
            <person name="Pagani I."/>
            <person name="Ivanova N."/>
            <person name="Ovchinnikova G."/>
            <person name="Lu M."/>
            <person name="Detter J.C."/>
            <person name="Tapia R."/>
            <person name="Han C."/>
            <person name="Land M."/>
            <person name="Hauser L."/>
            <person name="Markowitz V."/>
            <person name="Cheng J.-F."/>
            <person name="Hugenholtz P."/>
            <person name="Woyke T."/>
            <person name="Wu D."/>
            <person name="Spring S."/>
            <person name="Schroeder M."/>
            <person name="Brambilla E."/>
            <person name="Klenk H.-P."/>
            <person name="Eisen J.A."/>
        </authorList>
    </citation>
    <scope>NUCLEOTIDE SEQUENCE [LARGE SCALE GENOMIC DNA]</scope>
    <source>
        <strain evidence="3">ATCC BAA-1237 / DSM 17374 / SPN1</strain>
    </source>
</reference>
<gene>
    <name evidence="2" type="ordered locus">Spico_0475</name>
</gene>
<dbReference type="AlphaFoldDB" id="F4GJ63"/>
<dbReference type="Proteomes" id="UP000007939">
    <property type="component" value="Chromosome"/>
</dbReference>
<dbReference type="EMBL" id="CP002659">
    <property type="protein sequence ID" value="AEC01703.1"/>
    <property type="molecule type" value="Genomic_DNA"/>
</dbReference>
<keyword evidence="1" id="KW-0472">Membrane</keyword>
<protein>
    <submittedName>
        <fullName evidence="2">Uncharacterized protein</fullName>
    </submittedName>
</protein>
<organism evidence="2 3">
    <name type="scientific">Parasphaerochaeta coccoides (strain ATCC BAA-1237 / DSM 17374 / SPN1)</name>
    <name type="common">Sphaerochaeta coccoides</name>
    <dbReference type="NCBI Taxonomy" id="760011"/>
    <lineage>
        <taxon>Bacteria</taxon>
        <taxon>Pseudomonadati</taxon>
        <taxon>Spirochaetota</taxon>
        <taxon>Spirochaetia</taxon>
        <taxon>Spirochaetales</taxon>
        <taxon>Sphaerochaetaceae</taxon>
        <taxon>Parasphaerochaeta</taxon>
    </lineage>
</organism>
<reference evidence="2 3" key="2">
    <citation type="journal article" date="2012" name="Stand. Genomic Sci.">
        <title>Complete genome sequence of the termite hindgut bacterium Spirochaeta coccoides type strain (SPN1(T)), reclassification in the genus Sphaerochaeta as Sphaerochaeta coccoides comb. nov. and emendations of the family Spirochaetaceae and the genus Sphaerochaeta.</title>
        <authorList>
            <person name="Abt B."/>
            <person name="Han C."/>
            <person name="Scheuner C."/>
            <person name="Lu M."/>
            <person name="Lapidus A."/>
            <person name="Nolan M."/>
            <person name="Lucas S."/>
            <person name="Hammon N."/>
            <person name="Deshpande S."/>
            <person name="Cheng J.F."/>
            <person name="Tapia R."/>
            <person name="Goodwin L.A."/>
            <person name="Pitluck S."/>
            <person name="Liolios K."/>
            <person name="Pagani I."/>
            <person name="Ivanova N."/>
            <person name="Mavromatis K."/>
            <person name="Mikhailova N."/>
            <person name="Huntemann M."/>
            <person name="Pati A."/>
            <person name="Chen A."/>
            <person name="Palaniappan K."/>
            <person name="Land M."/>
            <person name="Hauser L."/>
            <person name="Brambilla E.M."/>
            <person name="Rohde M."/>
            <person name="Spring S."/>
            <person name="Gronow S."/>
            <person name="Goker M."/>
            <person name="Woyke T."/>
            <person name="Bristow J."/>
            <person name="Eisen J.A."/>
            <person name="Markowitz V."/>
            <person name="Hugenholtz P."/>
            <person name="Kyrpides N.C."/>
            <person name="Klenk H.P."/>
            <person name="Detter J.C."/>
        </authorList>
    </citation>
    <scope>NUCLEOTIDE SEQUENCE [LARGE SCALE GENOMIC DNA]</scope>
    <source>
        <strain evidence="3">ATCC BAA-1237 / DSM 17374 / SPN1</strain>
    </source>
</reference>
<evidence type="ECO:0000256" key="1">
    <source>
        <dbReference type="SAM" id="Phobius"/>
    </source>
</evidence>
<keyword evidence="1" id="KW-0812">Transmembrane</keyword>
<keyword evidence="3" id="KW-1185">Reference proteome</keyword>
<evidence type="ECO:0000313" key="2">
    <source>
        <dbReference type="EMBL" id="AEC01703.1"/>
    </source>
</evidence>
<evidence type="ECO:0000313" key="3">
    <source>
        <dbReference type="Proteomes" id="UP000007939"/>
    </source>
</evidence>
<proteinExistence type="predicted"/>
<dbReference type="HOGENOM" id="CLU_2901882_0_0_12"/>
<feature type="transmembrane region" description="Helical" evidence="1">
    <location>
        <begin position="6"/>
        <end position="24"/>
    </location>
</feature>
<name>F4GJ63_PARC1</name>
<sequence length="62" mass="7138">MLDTPFAVHPLMYGMGIFLFMSDVSDMIKYVCSLCHDAMHEVTALPDIWYIPIYILLQRGNV</sequence>
<keyword evidence="1" id="KW-1133">Transmembrane helix</keyword>
<accession>F4GJ63</accession>
<dbReference type="STRING" id="760011.Spico_0475"/>